<gene>
    <name evidence="1" type="ORF">OH76DRAFT_1412751</name>
</gene>
<accession>A0A371CK98</accession>
<dbReference type="Proteomes" id="UP000256964">
    <property type="component" value="Unassembled WGS sequence"/>
</dbReference>
<dbReference type="AlphaFoldDB" id="A0A371CK98"/>
<organism evidence="1 2">
    <name type="scientific">Lentinus brumalis</name>
    <dbReference type="NCBI Taxonomy" id="2498619"/>
    <lineage>
        <taxon>Eukaryota</taxon>
        <taxon>Fungi</taxon>
        <taxon>Dikarya</taxon>
        <taxon>Basidiomycota</taxon>
        <taxon>Agaricomycotina</taxon>
        <taxon>Agaricomycetes</taxon>
        <taxon>Polyporales</taxon>
        <taxon>Polyporaceae</taxon>
        <taxon>Lentinus</taxon>
    </lineage>
</organism>
<evidence type="ECO:0000313" key="2">
    <source>
        <dbReference type="Proteomes" id="UP000256964"/>
    </source>
</evidence>
<sequence length="58" mass="6281">MTSTNQRRITNGFGRQPYVGDAGNVHLGPNNGLFVPIASHEMHCGRASEPAKRKGSPY</sequence>
<protein>
    <submittedName>
        <fullName evidence="1">Uncharacterized protein</fullName>
    </submittedName>
</protein>
<dbReference type="EMBL" id="KZ857540">
    <property type="protein sequence ID" value="RDX40714.1"/>
    <property type="molecule type" value="Genomic_DNA"/>
</dbReference>
<reference evidence="1 2" key="1">
    <citation type="journal article" date="2018" name="Biotechnol. Biofuels">
        <title>Integrative visual omics of the white-rot fungus Polyporus brumalis exposes the biotechnological potential of its oxidative enzymes for delignifying raw plant biomass.</title>
        <authorList>
            <person name="Miyauchi S."/>
            <person name="Rancon A."/>
            <person name="Drula E."/>
            <person name="Hage H."/>
            <person name="Chaduli D."/>
            <person name="Favel A."/>
            <person name="Grisel S."/>
            <person name="Henrissat B."/>
            <person name="Herpoel-Gimbert I."/>
            <person name="Ruiz-Duenas F.J."/>
            <person name="Chevret D."/>
            <person name="Hainaut M."/>
            <person name="Lin J."/>
            <person name="Wang M."/>
            <person name="Pangilinan J."/>
            <person name="Lipzen A."/>
            <person name="Lesage-Meessen L."/>
            <person name="Navarro D."/>
            <person name="Riley R."/>
            <person name="Grigoriev I.V."/>
            <person name="Zhou S."/>
            <person name="Raouche S."/>
            <person name="Rosso M.N."/>
        </authorList>
    </citation>
    <scope>NUCLEOTIDE SEQUENCE [LARGE SCALE GENOMIC DNA]</scope>
    <source>
        <strain evidence="1 2">BRFM 1820</strain>
    </source>
</reference>
<evidence type="ECO:0000313" key="1">
    <source>
        <dbReference type="EMBL" id="RDX40714.1"/>
    </source>
</evidence>
<proteinExistence type="predicted"/>
<keyword evidence="2" id="KW-1185">Reference proteome</keyword>
<name>A0A371CK98_9APHY</name>